<dbReference type="Pfam" id="PF02545">
    <property type="entry name" value="Maf"/>
    <property type="match status" value="1"/>
</dbReference>
<keyword evidence="3 4" id="KW-0546">Nucleotide metabolism</keyword>
<organism evidence="5 6">
    <name type="scientific">Thermogutta terrifontis</name>
    <dbReference type="NCBI Taxonomy" id="1331910"/>
    <lineage>
        <taxon>Bacteria</taxon>
        <taxon>Pseudomonadati</taxon>
        <taxon>Planctomycetota</taxon>
        <taxon>Planctomycetia</taxon>
        <taxon>Pirellulales</taxon>
        <taxon>Thermoguttaceae</taxon>
        <taxon>Thermogutta</taxon>
    </lineage>
</organism>
<sequence length="182" mass="20033">MGIPFRVVPPDDSAECGICSGENPAQFAARMAFQKARNVAQKVGRGLILGCDTVVECKGQLVGKPRDMDHAREILHLLRGTEHRVFTGVCLWDYPDCSPDIRVACTRLMMDFIPDDAIEEYLRTGLWEGKAGAFGYQDRLGWLKILEGSESNVVGLPLELLQEMLAAVEETGKQRSPGAPDN</sequence>
<feature type="active site" description="Proton acceptor" evidence="4">
    <location>
        <position position="52"/>
    </location>
</feature>
<evidence type="ECO:0000313" key="5">
    <source>
        <dbReference type="EMBL" id="ASV75181.1"/>
    </source>
</evidence>
<comment type="caution">
    <text evidence="4">Lacks conserved residue(s) required for the propagation of feature annotation.</text>
</comment>
<evidence type="ECO:0000256" key="2">
    <source>
        <dbReference type="ARBA" id="ARBA00022801"/>
    </source>
</evidence>
<dbReference type="HAMAP" id="MF_00528">
    <property type="entry name" value="Maf"/>
    <property type="match status" value="1"/>
</dbReference>
<dbReference type="AlphaFoldDB" id="A0A286RGU2"/>
<accession>A0A286RGU2</accession>
<evidence type="ECO:0000256" key="3">
    <source>
        <dbReference type="ARBA" id="ARBA00023080"/>
    </source>
</evidence>
<dbReference type="GO" id="GO:0009117">
    <property type="term" value="P:nucleotide metabolic process"/>
    <property type="evidence" value="ECO:0007669"/>
    <property type="project" value="UniProtKB-KW"/>
</dbReference>
<dbReference type="Gene3D" id="3.90.950.10">
    <property type="match status" value="1"/>
</dbReference>
<dbReference type="EMBL" id="CP018477">
    <property type="protein sequence ID" value="ASV75181.1"/>
    <property type="molecule type" value="Genomic_DNA"/>
</dbReference>
<keyword evidence="2 4" id="KW-0378">Hydrolase</keyword>
<comment type="cofactor">
    <cofactor evidence="1 4">
        <name>a divalent metal cation</name>
        <dbReference type="ChEBI" id="CHEBI:60240"/>
    </cofactor>
</comment>
<dbReference type="InterPro" id="IPR003697">
    <property type="entry name" value="Maf-like"/>
</dbReference>
<name>A0A286RGU2_9BACT</name>
<comment type="catalytic activity">
    <reaction evidence="4">
        <text>a 2'-deoxyribonucleoside 5'-triphosphate + H2O = a 2'-deoxyribonucleoside 5'-phosphate + diphosphate + H(+)</text>
        <dbReference type="Rhea" id="RHEA:44644"/>
        <dbReference type="ChEBI" id="CHEBI:15377"/>
        <dbReference type="ChEBI" id="CHEBI:15378"/>
        <dbReference type="ChEBI" id="CHEBI:33019"/>
        <dbReference type="ChEBI" id="CHEBI:61560"/>
        <dbReference type="ChEBI" id="CHEBI:65317"/>
        <dbReference type="EC" id="3.6.1.9"/>
    </reaction>
</comment>
<reference evidence="5 6" key="1">
    <citation type="journal article" name="Front. Microbiol.">
        <title>Sugar Metabolism of the First Thermophilic Planctomycete Thermogutta terrifontis: Comparative Genomic and Transcriptomic Approaches.</title>
        <authorList>
            <person name="Elcheninov A.G."/>
            <person name="Menzel P."/>
            <person name="Gudbergsdottir S.R."/>
            <person name="Slesarev A.I."/>
            <person name="Kadnikov V.V."/>
            <person name="Krogh A."/>
            <person name="Bonch-Osmolovskaya E.A."/>
            <person name="Peng X."/>
            <person name="Kublanov I.V."/>
        </authorList>
    </citation>
    <scope>NUCLEOTIDE SEQUENCE [LARGE SCALE GENOMIC DNA]</scope>
    <source>
        <strain evidence="5 6">R1</strain>
    </source>
</reference>
<comment type="function">
    <text evidence="4">Nucleoside triphosphate pyrophosphatase. May have a dual role in cell division arrest and in preventing the incorporation of modified nucleotides into cellular nucleic acids.</text>
</comment>
<dbReference type="GO" id="GO:0047429">
    <property type="term" value="F:nucleoside triphosphate diphosphatase activity"/>
    <property type="evidence" value="ECO:0007669"/>
    <property type="project" value="UniProtKB-EC"/>
</dbReference>
<proteinExistence type="inferred from homology"/>
<keyword evidence="6" id="KW-1185">Reference proteome</keyword>
<dbReference type="SUPFAM" id="SSF52972">
    <property type="entry name" value="ITPase-like"/>
    <property type="match status" value="1"/>
</dbReference>
<dbReference type="GO" id="GO:0005737">
    <property type="term" value="C:cytoplasm"/>
    <property type="evidence" value="ECO:0007669"/>
    <property type="project" value="UniProtKB-SubCell"/>
</dbReference>
<dbReference type="PIRSF" id="PIRSF006305">
    <property type="entry name" value="Maf"/>
    <property type="match status" value="1"/>
</dbReference>
<dbReference type="Proteomes" id="UP000215086">
    <property type="component" value="Chromosome"/>
</dbReference>
<dbReference type="CDD" id="cd00555">
    <property type="entry name" value="Maf"/>
    <property type="match status" value="1"/>
</dbReference>
<dbReference type="InterPro" id="IPR029001">
    <property type="entry name" value="ITPase-like_fam"/>
</dbReference>
<comment type="similarity">
    <text evidence="4">Belongs to the Maf family.</text>
</comment>
<dbReference type="EC" id="3.6.1.9" evidence="4"/>
<dbReference type="KEGG" id="ttf:THTE_2579"/>
<comment type="catalytic activity">
    <reaction evidence="4">
        <text>a ribonucleoside 5'-triphosphate + H2O = a ribonucleoside 5'-phosphate + diphosphate + H(+)</text>
        <dbReference type="Rhea" id="RHEA:23996"/>
        <dbReference type="ChEBI" id="CHEBI:15377"/>
        <dbReference type="ChEBI" id="CHEBI:15378"/>
        <dbReference type="ChEBI" id="CHEBI:33019"/>
        <dbReference type="ChEBI" id="CHEBI:58043"/>
        <dbReference type="ChEBI" id="CHEBI:61557"/>
        <dbReference type="EC" id="3.6.1.9"/>
    </reaction>
</comment>
<protein>
    <recommendedName>
        <fullName evidence="4">Nucleoside triphosphate pyrophosphatase</fullName>
        <ecNumber evidence="4">3.6.1.9</ecNumber>
    </recommendedName>
    <alternativeName>
        <fullName evidence="4">Nucleotide pyrophosphatase</fullName>
        <shortName evidence="4">Nucleotide PPase</shortName>
    </alternativeName>
</protein>
<gene>
    <name evidence="5" type="ORF">THTE_2579</name>
</gene>
<keyword evidence="4" id="KW-0963">Cytoplasm</keyword>
<evidence type="ECO:0000256" key="1">
    <source>
        <dbReference type="ARBA" id="ARBA00001968"/>
    </source>
</evidence>
<dbReference type="PANTHER" id="PTHR43213:SF5">
    <property type="entry name" value="BIFUNCTIONAL DTTP_UTP PYROPHOSPHATASE_METHYLTRANSFERASE PROTEIN-RELATED"/>
    <property type="match status" value="1"/>
</dbReference>
<dbReference type="PANTHER" id="PTHR43213">
    <property type="entry name" value="BIFUNCTIONAL DTTP/UTP PYROPHOSPHATASE/METHYLTRANSFERASE PROTEIN-RELATED"/>
    <property type="match status" value="1"/>
</dbReference>
<evidence type="ECO:0000313" key="6">
    <source>
        <dbReference type="Proteomes" id="UP000215086"/>
    </source>
</evidence>
<evidence type="ECO:0000256" key="4">
    <source>
        <dbReference type="HAMAP-Rule" id="MF_00528"/>
    </source>
</evidence>
<comment type="subcellular location">
    <subcellularLocation>
        <location evidence="4">Cytoplasm</location>
    </subcellularLocation>
</comment>